<name>A0A7X4W7F7_9GAMM</name>
<protein>
    <recommendedName>
        <fullName evidence="2">DUF5801 domain-containing protein</fullName>
    </recommendedName>
</protein>
<dbReference type="RefSeq" id="WP_205743694.1">
    <property type="nucleotide sequence ID" value="NZ_WUTT01000012.1"/>
</dbReference>
<proteinExistence type="predicted"/>
<gene>
    <name evidence="3" type="ORF">GRB96_15460</name>
</gene>
<dbReference type="AlphaFoldDB" id="A0A7X4W7F7"/>
<dbReference type="Pfam" id="PF19116">
    <property type="entry name" value="DUF5801"/>
    <property type="match status" value="1"/>
</dbReference>
<keyword evidence="4" id="KW-1185">Reference proteome</keyword>
<dbReference type="EMBL" id="WUTT01000012">
    <property type="protein sequence ID" value="NAW35803.1"/>
    <property type="molecule type" value="Genomic_DNA"/>
</dbReference>
<feature type="non-terminal residue" evidence="3">
    <location>
        <position position="141"/>
    </location>
</feature>
<feature type="domain" description="DUF5801" evidence="2">
    <location>
        <begin position="13"/>
        <end position="105"/>
    </location>
</feature>
<feature type="region of interest" description="Disordered" evidence="1">
    <location>
        <begin position="96"/>
        <end position="141"/>
    </location>
</feature>
<evidence type="ECO:0000259" key="2">
    <source>
        <dbReference type="Pfam" id="PF19116"/>
    </source>
</evidence>
<organism evidence="3 4">
    <name type="scientific">Halomonas alimentaria</name>
    <dbReference type="NCBI Taxonomy" id="147248"/>
    <lineage>
        <taxon>Bacteria</taxon>
        <taxon>Pseudomonadati</taxon>
        <taxon>Pseudomonadota</taxon>
        <taxon>Gammaproteobacteria</taxon>
        <taxon>Oceanospirillales</taxon>
        <taxon>Halomonadaceae</taxon>
        <taxon>Halomonas</taxon>
    </lineage>
</organism>
<comment type="caution">
    <text evidence="3">The sequence shown here is derived from an EMBL/GenBank/DDBJ whole genome shotgun (WGS) entry which is preliminary data.</text>
</comment>
<evidence type="ECO:0000313" key="4">
    <source>
        <dbReference type="Proteomes" id="UP000487929"/>
    </source>
</evidence>
<evidence type="ECO:0000256" key="1">
    <source>
        <dbReference type="SAM" id="MobiDB-lite"/>
    </source>
</evidence>
<dbReference type="InterPro" id="IPR043824">
    <property type="entry name" value="DUF5801"/>
</dbReference>
<accession>A0A7X4W7F7</accession>
<dbReference type="Proteomes" id="UP000487929">
    <property type="component" value="Unassembled WGS sequence"/>
</dbReference>
<sequence length="141" mass="14003">ATGLYLAGADTDVATNEIQLVADTDADGNVIGYTGYVGGDDSTPAVFDIAIAGDGEITVTQYQALEHDTDGSTPADYDDAQTLDAAGIQVVQTVTDADGDSDSATSGSALSITFKDDGPDASAAEGASASVTLDETDAGEA</sequence>
<feature type="non-terminal residue" evidence="3">
    <location>
        <position position="1"/>
    </location>
</feature>
<evidence type="ECO:0000313" key="3">
    <source>
        <dbReference type="EMBL" id="NAW35803.1"/>
    </source>
</evidence>
<reference evidence="3 4" key="1">
    <citation type="submission" date="2019-12" db="EMBL/GenBank/DDBJ databases">
        <title>Draft genome sequencing of Halomonas alimentaria DSM 15356.</title>
        <authorList>
            <person name="Pandiyan K."/>
            <person name="Kushwaha P."/>
            <person name="Gowdham M."/>
            <person name="Chakdar H."/>
            <person name="Singh A."/>
            <person name="Kumar M."/>
            <person name="Saxena A.K."/>
        </authorList>
    </citation>
    <scope>NUCLEOTIDE SEQUENCE [LARGE SCALE GENOMIC DNA]</scope>
    <source>
        <strain evidence="3 4">DSM 15356</strain>
    </source>
</reference>